<keyword evidence="3" id="KW-1185">Reference proteome</keyword>
<organism evidence="2 3">
    <name type="scientific">Vespula pensylvanica</name>
    <name type="common">Western yellow jacket</name>
    <name type="synonym">Wasp</name>
    <dbReference type="NCBI Taxonomy" id="30213"/>
    <lineage>
        <taxon>Eukaryota</taxon>
        <taxon>Metazoa</taxon>
        <taxon>Ecdysozoa</taxon>
        <taxon>Arthropoda</taxon>
        <taxon>Hexapoda</taxon>
        <taxon>Insecta</taxon>
        <taxon>Pterygota</taxon>
        <taxon>Neoptera</taxon>
        <taxon>Endopterygota</taxon>
        <taxon>Hymenoptera</taxon>
        <taxon>Apocrita</taxon>
        <taxon>Aculeata</taxon>
        <taxon>Vespoidea</taxon>
        <taxon>Vespidae</taxon>
        <taxon>Vespinae</taxon>
        <taxon>Vespula</taxon>
    </lineage>
</organism>
<name>A0A834P0B5_VESPE</name>
<comment type="caution">
    <text evidence="2">The sequence shown here is derived from an EMBL/GenBank/DDBJ whole genome shotgun (WGS) entry which is preliminary data.</text>
</comment>
<protein>
    <submittedName>
        <fullName evidence="2">Uncharacterized protein</fullName>
    </submittedName>
</protein>
<dbReference type="Proteomes" id="UP000600918">
    <property type="component" value="Unassembled WGS sequence"/>
</dbReference>
<proteinExistence type="predicted"/>
<evidence type="ECO:0000313" key="3">
    <source>
        <dbReference type="Proteomes" id="UP000600918"/>
    </source>
</evidence>
<feature type="region of interest" description="Disordered" evidence="1">
    <location>
        <begin position="43"/>
        <end position="103"/>
    </location>
</feature>
<feature type="compositionally biased region" description="Acidic residues" evidence="1">
    <location>
        <begin position="68"/>
        <end position="94"/>
    </location>
</feature>
<sequence length="103" mass="12090">MEKNQRERIRTKILELGLHVKIWTGSSCLSCPLVPPFAECADTRDRVSGHDGQSEMIPLNKRKKVDSVEEEDEDEDEDENEDEKEEEEEEEEEERCSPVERER</sequence>
<evidence type="ECO:0000256" key="1">
    <source>
        <dbReference type="SAM" id="MobiDB-lite"/>
    </source>
</evidence>
<dbReference type="AlphaFoldDB" id="A0A834P0B5"/>
<feature type="compositionally biased region" description="Basic and acidic residues" evidence="1">
    <location>
        <begin position="43"/>
        <end position="53"/>
    </location>
</feature>
<evidence type="ECO:0000313" key="2">
    <source>
        <dbReference type="EMBL" id="KAF7423391.1"/>
    </source>
</evidence>
<accession>A0A834P0B5</accession>
<reference evidence="2" key="1">
    <citation type="journal article" date="2020" name="G3 (Bethesda)">
        <title>High-Quality Assemblies for Three Invasive Social Wasps from the &lt;i&gt;Vespula&lt;/i&gt; Genus.</title>
        <authorList>
            <person name="Harrop T.W.R."/>
            <person name="Guhlin J."/>
            <person name="McLaughlin G.M."/>
            <person name="Permina E."/>
            <person name="Stockwell P."/>
            <person name="Gilligan J."/>
            <person name="Le Lec M.F."/>
            <person name="Gruber M.A.M."/>
            <person name="Quinn O."/>
            <person name="Lovegrove M."/>
            <person name="Duncan E.J."/>
            <person name="Remnant E.J."/>
            <person name="Van Eeckhoven J."/>
            <person name="Graham B."/>
            <person name="Knapp R.A."/>
            <person name="Langford K.W."/>
            <person name="Kronenberg Z."/>
            <person name="Press M.O."/>
            <person name="Eacker S.M."/>
            <person name="Wilson-Rankin E.E."/>
            <person name="Purcell J."/>
            <person name="Lester P.J."/>
            <person name="Dearden P.K."/>
        </authorList>
    </citation>
    <scope>NUCLEOTIDE SEQUENCE</scope>
    <source>
        <strain evidence="2">Volc-1</strain>
    </source>
</reference>
<dbReference type="EMBL" id="JACSDY010000007">
    <property type="protein sequence ID" value="KAF7423391.1"/>
    <property type="molecule type" value="Genomic_DNA"/>
</dbReference>
<gene>
    <name evidence="2" type="ORF">H0235_008674</name>
</gene>